<evidence type="ECO:0000313" key="1">
    <source>
        <dbReference type="EMBL" id="PIO16669.1"/>
    </source>
</evidence>
<reference evidence="1" key="1">
    <citation type="submission" date="2017-08" db="EMBL/GenBank/DDBJ databases">
        <title>Assembly of the North American Bullfrog Genome.</title>
        <authorList>
            <person name="Warren R.L."/>
            <person name="Vandervalk B.P."/>
            <person name="Kucuk E."/>
            <person name="Birol I."/>
            <person name="Helbing C."/>
            <person name="Pandoh P."/>
            <person name="Behsaz B."/>
            <person name="Mohamadi H."/>
            <person name="Chu J."/>
            <person name="Jackman S."/>
            <person name="Hammond S.A."/>
            <person name="Veldhoen N."/>
            <person name="Kirk H."/>
            <person name="Zhao Y."/>
            <person name="Coope R."/>
            <person name="Pleasance S."/>
            <person name="Moore R."/>
            <person name="Holt R."/>
        </authorList>
    </citation>
    <scope>NUCLEOTIDE SEQUENCE</scope>
    <source>
        <strain evidence="1">Bruno</strain>
        <tissue evidence="1">Liver</tissue>
    </source>
</reference>
<proteinExistence type="predicted"/>
<sequence length="69" mass="7851">MVKIGLQVLQWCRSVYLFFKGVVMVKISLLETAKEIIGLTLLAPPSDVDYGTKQSPSNKWSTRHNTWNL</sequence>
<dbReference type="AlphaFoldDB" id="A0A2G9QM25"/>
<name>A0A2G9QM25_AQUCT</name>
<gene>
    <name evidence="1" type="ORF">AB205_0170660</name>
</gene>
<accession>A0A2G9QM25</accession>
<dbReference type="EMBL" id="KV950551">
    <property type="protein sequence ID" value="PIO16669.1"/>
    <property type="molecule type" value="Genomic_DNA"/>
</dbReference>
<organism evidence="1">
    <name type="scientific">Aquarana catesbeiana</name>
    <name type="common">American bullfrog</name>
    <name type="synonym">Rana catesbeiana</name>
    <dbReference type="NCBI Taxonomy" id="8400"/>
    <lineage>
        <taxon>Eukaryota</taxon>
        <taxon>Metazoa</taxon>
        <taxon>Chordata</taxon>
        <taxon>Craniata</taxon>
        <taxon>Vertebrata</taxon>
        <taxon>Euteleostomi</taxon>
        <taxon>Amphibia</taxon>
        <taxon>Batrachia</taxon>
        <taxon>Anura</taxon>
        <taxon>Neobatrachia</taxon>
        <taxon>Ranoidea</taxon>
        <taxon>Ranidae</taxon>
        <taxon>Aquarana</taxon>
    </lineage>
</organism>
<protein>
    <submittedName>
        <fullName evidence="1">Uncharacterized protein</fullName>
    </submittedName>
</protein>
<dbReference type="OrthoDB" id="190265at2759"/>